<dbReference type="Proteomes" id="UP001590950">
    <property type="component" value="Unassembled WGS sequence"/>
</dbReference>
<dbReference type="InterPro" id="IPR036812">
    <property type="entry name" value="NAD(P)_OxRdtase_dom_sf"/>
</dbReference>
<keyword evidence="1" id="KW-0560">Oxidoreductase</keyword>
<evidence type="ECO:0000259" key="2">
    <source>
        <dbReference type="Pfam" id="PF00248"/>
    </source>
</evidence>
<reference evidence="3 4" key="1">
    <citation type="submission" date="2024-09" db="EMBL/GenBank/DDBJ databases">
        <title>Rethinking Asexuality: The Enigmatic Case of Functional Sexual Genes in Lepraria (Stereocaulaceae).</title>
        <authorList>
            <person name="Doellman M."/>
            <person name="Sun Y."/>
            <person name="Barcenas-Pena A."/>
            <person name="Lumbsch H.T."/>
            <person name="Grewe F."/>
        </authorList>
    </citation>
    <scope>NUCLEOTIDE SEQUENCE [LARGE SCALE GENOMIC DNA]</scope>
    <source>
        <strain evidence="3 4">Mercado 3170</strain>
    </source>
</reference>
<dbReference type="SUPFAM" id="SSF51430">
    <property type="entry name" value="NAD(P)-linked oxidoreductase"/>
    <property type="match status" value="1"/>
</dbReference>
<dbReference type="InterPro" id="IPR023210">
    <property type="entry name" value="NADP_OxRdtase_dom"/>
</dbReference>
<organism evidence="3 4">
    <name type="scientific">Stereocaulon virgatum</name>
    <dbReference type="NCBI Taxonomy" id="373712"/>
    <lineage>
        <taxon>Eukaryota</taxon>
        <taxon>Fungi</taxon>
        <taxon>Dikarya</taxon>
        <taxon>Ascomycota</taxon>
        <taxon>Pezizomycotina</taxon>
        <taxon>Lecanoromycetes</taxon>
        <taxon>OSLEUM clade</taxon>
        <taxon>Lecanoromycetidae</taxon>
        <taxon>Lecanorales</taxon>
        <taxon>Lecanorineae</taxon>
        <taxon>Stereocaulaceae</taxon>
        <taxon>Stereocaulon</taxon>
    </lineage>
</organism>
<keyword evidence="4" id="KW-1185">Reference proteome</keyword>
<dbReference type="InterPro" id="IPR050791">
    <property type="entry name" value="Aldo-Keto_reductase"/>
</dbReference>
<dbReference type="EMBL" id="JBEFKJ010000014">
    <property type="protein sequence ID" value="KAL2042494.1"/>
    <property type="molecule type" value="Genomic_DNA"/>
</dbReference>
<feature type="domain" description="NADP-dependent oxidoreductase" evidence="2">
    <location>
        <begin position="9"/>
        <end position="153"/>
    </location>
</feature>
<dbReference type="Pfam" id="PF00248">
    <property type="entry name" value="Aldo_ket_red"/>
    <property type="match status" value="1"/>
</dbReference>
<name>A0ABR4A9C4_9LECA</name>
<sequence length="153" mass="16411">MLKVLDGKKFLDIYEPTRLDSKITMKEKLDTMALYVKEGKLGGLGISAVTADQMKEAASLHPIAAVEVELSLQSPDISTNGVTSTCAELHVLVVAYSPLGRGLLTAAITKPGDLDPSEIRHHLPRFAPSNIQKDVLMGNEVQKMAKAKGCTPA</sequence>
<evidence type="ECO:0000313" key="4">
    <source>
        <dbReference type="Proteomes" id="UP001590950"/>
    </source>
</evidence>
<dbReference type="PANTHER" id="PTHR43625">
    <property type="entry name" value="AFLATOXIN B1 ALDEHYDE REDUCTASE"/>
    <property type="match status" value="1"/>
</dbReference>
<proteinExistence type="predicted"/>
<evidence type="ECO:0000313" key="3">
    <source>
        <dbReference type="EMBL" id="KAL2042494.1"/>
    </source>
</evidence>
<evidence type="ECO:0000256" key="1">
    <source>
        <dbReference type="ARBA" id="ARBA00023002"/>
    </source>
</evidence>
<dbReference type="Gene3D" id="3.20.20.100">
    <property type="entry name" value="NADP-dependent oxidoreductase domain"/>
    <property type="match status" value="1"/>
</dbReference>
<accession>A0ABR4A9C4</accession>
<gene>
    <name evidence="3" type="ORF">N7G274_004987</name>
</gene>
<protein>
    <recommendedName>
        <fullName evidence="2">NADP-dependent oxidoreductase domain-containing protein</fullName>
    </recommendedName>
</protein>
<dbReference type="PANTHER" id="PTHR43625:SF78">
    <property type="entry name" value="PYRIDOXAL REDUCTASE-RELATED"/>
    <property type="match status" value="1"/>
</dbReference>
<comment type="caution">
    <text evidence="3">The sequence shown here is derived from an EMBL/GenBank/DDBJ whole genome shotgun (WGS) entry which is preliminary data.</text>
</comment>